<dbReference type="EMBL" id="JASNQZ010000003">
    <property type="protein sequence ID" value="KAL0959305.1"/>
    <property type="molecule type" value="Genomic_DNA"/>
</dbReference>
<reference evidence="2" key="1">
    <citation type="submission" date="2024-06" db="EMBL/GenBank/DDBJ databases">
        <title>Multi-omics analyses provide insights into the biosynthesis of the anticancer antibiotic pleurotin in Hohenbuehelia grisea.</title>
        <authorList>
            <person name="Weaver J.A."/>
            <person name="Alberti F."/>
        </authorList>
    </citation>
    <scope>NUCLEOTIDE SEQUENCE [LARGE SCALE GENOMIC DNA]</scope>
    <source>
        <strain evidence="2">T-177</strain>
    </source>
</reference>
<proteinExistence type="predicted"/>
<evidence type="ECO:0000313" key="1">
    <source>
        <dbReference type="EMBL" id="KAL0959305.1"/>
    </source>
</evidence>
<comment type="caution">
    <text evidence="1">The sequence shown here is derived from an EMBL/GenBank/DDBJ whole genome shotgun (WGS) entry which is preliminary data.</text>
</comment>
<accession>A0ABR3JVU4</accession>
<protein>
    <submittedName>
        <fullName evidence="1">Uncharacterized protein</fullName>
    </submittedName>
</protein>
<name>A0ABR3JVU4_9AGAR</name>
<evidence type="ECO:0000313" key="2">
    <source>
        <dbReference type="Proteomes" id="UP001556367"/>
    </source>
</evidence>
<keyword evidence="2" id="KW-1185">Reference proteome</keyword>
<organism evidence="1 2">
    <name type="scientific">Hohenbuehelia grisea</name>
    <dbReference type="NCBI Taxonomy" id="104357"/>
    <lineage>
        <taxon>Eukaryota</taxon>
        <taxon>Fungi</taxon>
        <taxon>Dikarya</taxon>
        <taxon>Basidiomycota</taxon>
        <taxon>Agaricomycotina</taxon>
        <taxon>Agaricomycetes</taxon>
        <taxon>Agaricomycetidae</taxon>
        <taxon>Agaricales</taxon>
        <taxon>Pleurotineae</taxon>
        <taxon>Pleurotaceae</taxon>
        <taxon>Hohenbuehelia</taxon>
    </lineage>
</organism>
<gene>
    <name evidence="1" type="ORF">HGRIS_014569</name>
</gene>
<dbReference type="Proteomes" id="UP001556367">
    <property type="component" value="Unassembled WGS sequence"/>
</dbReference>
<sequence>MAKPLSSTFNVLCNQLLYSPHTYEGELEALVTISSKLRALIPINSLSDPKAWDLVAEAWDALATPHHNEALVDYAIFYRNGTDISVALAQSLAKHAASILKVLLHPDHPRLLPGVAHCVGTGLRRLGSTIERLTYAELLRSQDSISQDQEDETNRTFESEVGARLWMNALEANALEA</sequence>